<dbReference type="Pfam" id="PF07642">
    <property type="entry name" value="BBP2"/>
    <property type="match status" value="1"/>
</dbReference>
<dbReference type="EMBL" id="JAANOH010000002">
    <property type="protein sequence ID" value="MCZ2474980.1"/>
    <property type="molecule type" value="Genomic_DNA"/>
</dbReference>
<dbReference type="Proteomes" id="UP001321186">
    <property type="component" value="Unassembled WGS sequence"/>
</dbReference>
<gene>
    <name evidence="1" type="ORF">G9H61_05965</name>
</gene>
<dbReference type="RefSeq" id="WP_269009877.1">
    <property type="nucleotide sequence ID" value="NZ_JAANOH010000002.1"/>
</dbReference>
<comment type="caution">
    <text evidence="1">The sequence shown here is derived from an EMBL/GenBank/DDBJ whole genome shotgun (WGS) entry which is preliminary data.</text>
</comment>
<accession>A0ABT4JFC0</accession>
<reference evidence="1 2" key="1">
    <citation type="submission" date="2020-03" db="EMBL/GenBank/DDBJ databases">
        <authorList>
            <person name="Pitt A."/>
            <person name="Hahn M.W."/>
        </authorList>
    </citation>
    <scope>NUCLEOTIDE SEQUENCE [LARGE SCALE GENOMIC DNA]</scope>
    <source>
        <strain evidence="1 2">5A-MARBSE</strain>
    </source>
</reference>
<name>A0ABT4JFC0_9BACT</name>
<dbReference type="InterPro" id="IPR011486">
    <property type="entry name" value="BBP2"/>
</dbReference>
<sequence>MKKLVLFLSISFGIFGQEDSLSQKSLQLSAYAEGYYLLDPVDKLAHERDPFFYNHGRANQLDLNLGILGLSWTKGPLSAQISGMIGTYARRNLANEPSFWRNVFELNVSYRLHPEWTIIAGVFPSHIGFESAKNSQNWTLSRSLVAEYSPYYESGLSLYFKPNTAWTFGLFGLRGWQHIQEFRPALGTQIQFISSKSWTWNSSGFIGNEGNGLRLFHDFYLVIPLSSKIKTVLISDLGYQNEFWHGEALMVQAQLGGHWKLTSRWEQFSDPDAISMAQGTYMQSASLGADYKLFPKMLLRSEWKIYHSSTGVSNLHSPEYIFGVVLGK</sequence>
<protein>
    <submittedName>
        <fullName evidence="1">Outer membrane beta-barrel protein</fullName>
    </submittedName>
</protein>
<organism evidence="1 2">
    <name type="scientific">Aquirufa ecclesiirivi</name>
    <dbReference type="NCBI Taxonomy" id="2715124"/>
    <lineage>
        <taxon>Bacteria</taxon>
        <taxon>Pseudomonadati</taxon>
        <taxon>Bacteroidota</taxon>
        <taxon>Cytophagia</taxon>
        <taxon>Cytophagales</taxon>
        <taxon>Flectobacillaceae</taxon>
        <taxon>Aquirufa</taxon>
    </lineage>
</organism>
<evidence type="ECO:0000313" key="2">
    <source>
        <dbReference type="Proteomes" id="UP001321186"/>
    </source>
</evidence>
<evidence type="ECO:0000313" key="1">
    <source>
        <dbReference type="EMBL" id="MCZ2474980.1"/>
    </source>
</evidence>
<keyword evidence="2" id="KW-1185">Reference proteome</keyword>
<proteinExistence type="predicted"/>